<organism evidence="1 2">
    <name type="scientific">Potamilus streckersoni</name>
    <dbReference type="NCBI Taxonomy" id="2493646"/>
    <lineage>
        <taxon>Eukaryota</taxon>
        <taxon>Metazoa</taxon>
        <taxon>Spiralia</taxon>
        <taxon>Lophotrochozoa</taxon>
        <taxon>Mollusca</taxon>
        <taxon>Bivalvia</taxon>
        <taxon>Autobranchia</taxon>
        <taxon>Heteroconchia</taxon>
        <taxon>Palaeoheterodonta</taxon>
        <taxon>Unionida</taxon>
        <taxon>Unionoidea</taxon>
        <taxon>Unionidae</taxon>
        <taxon>Ambleminae</taxon>
        <taxon>Lampsilini</taxon>
        <taxon>Potamilus</taxon>
    </lineage>
</organism>
<sequence length="143" mass="16576">MDHQTRKYSIISSPIFRLVHSSSIELVPCVLYHTIFRRSTEHPLRDDWKLAEAGQTLCKLRSGFTDRSSFIGDIAYFKKARLRYHSKLDVIYNVTFLHLKYFVLYFLGSNGPCLACTFTRSGTVVATCQNRSDNDMKKRTDLK</sequence>
<evidence type="ECO:0000313" key="1">
    <source>
        <dbReference type="EMBL" id="KAK3590789.1"/>
    </source>
</evidence>
<protein>
    <submittedName>
        <fullName evidence="1">Uncharacterized protein</fullName>
    </submittedName>
</protein>
<reference evidence="1" key="2">
    <citation type="journal article" date="2021" name="Genome Biol. Evol.">
        <title>Developing a high-quality reference genome for a parasitic bivalve with doubly uniparental inheritance (Bivalvia: Unionida).</title>
        <authorList>
            <person name="Smith C.H."/>
        </authorList>
    </citation>
    <scope>NUCLEOTIDE SEQUENCE</scope>
    <source>
        <strain evidence="1">CHS0354</strain>
        <tissue evidence="1">Mantle</tissue>
    </source>
</reference>
<gene>
    <name evidence="1" type="ORF">CHS0354_038727</name>
</gene>
<comment type="caution">
    <text evidence="1">The sequence shown here is derived from an EMBL/GenBank/DDBJ whole genome shotgun (WGS) entry which is preliminary data.</text>
</comment>
<keyword evidence="2" id="KW-1185">Reference proteome</keyword>
<dbReference type="Proteomes" id="UP001195483">
    <property type="component" value="Unassembled WGS sequence"/>
</dbReference>
<proteinExistence type="predicted"/>
<reference evidence="1" key="1">
    <citation type="journal article" date="2021" name="Genome Biol. Evol.">
        <title>A High-Quality Reference Genome for a Parasitic Bivalve with Doubly Uniparental Inheritance (Bivalvia: Unionida).</title>
        <authorList>
            <person name="Smith C.H."/>
        </authorList>
    </citation>
    <scope>NUCLEOTIDE SEQUENCE</scope>
    <source>
        <strain evidence="1">CHS0354</strain>
    </source>
</reference>
<dbReference type="AlphaFoldDB" id="A0AAE0VUS9"/>
<dbReference type="EMBL" id="JAEAOA010002251">
    <property type="protein sequence ID" value="KAK3590789.1"/>
    <property type="molecule type" value="Genomic_DNA"/>
</dbReference>
<reference evidence="1" key="3">
    <citation type="submission" date="2023-05" db="EMBL/GenBank/DDBJ databases">
        <authorList>
            <person name="Smith C.H."/>
        </authorList>
    </citation>
    <scope>NUCLEOTIDE SEQUENCE</scope>
    <source>
        <strain evidence="1">CHS0354</strain>
        <tissue evidence="1">Mantle</tissue>
    </source>
</reference>
<name>A0AAE0VUS9_9BIVA</name>
<accession>A0AAE0VUS9</accession>
<evidence type="ECO:0000313" key="2">
    <source>
        <dbReference type="Proteomes" id="UP001195483"/>
    </source>
</evidence>